<name>A0A2Z4GCW7_9BACT</name>
<proteinExistence type="predicted"/>
<dbReference type="Proteomes" id="UP000249873">
    <property type="component" value="Chromosome"/>
</dbReference>
<dbReference type="PANTHER" id="PTHR40407">
    <property type="entry name" value="MEMBRANE PROTEIN-LIKE PROTEIN"/>
    <property type="match status" value="1"/>
</dbReference>
<feature type="transmembrane region" description="Helical" evidence="1">
    <location>
        <begin position="87"/>
        <end position="106"/>
    </location>
</feature>
<dbReference type="PANTHER" id="PTHR40407:SF1">
    <property type="entry name" value="HEPARAN-ALPHA-GLUCOSAMINIDE N-ACETYLTRANSFERASE CATALYTIC DOMAIN-CONTAINING PROTEIN"/>
    <property type="match status" value="1"/>
</dbReference>
<evidence type="ECO:0000313" key="3">
    <source>
        <dbReference type="EMBL" id="AWV99076.1"/>
    </source>
</evidence>
<evidence type="ECO:0000256" key="1">
    <source>
        <dbReference type="SAM" id="Phobius"/>
    </source>
</evidence>
<keyword evidence="4" id="KW-1185">Reference proteome</keyword>
<organism evidence="3 4">
    <name type="scientific">Arcticibacterium luteifluviistationis</name>
    <dbReference type="NCBI Taxonomy" id="1784714"/>
    <lineage>
        <taxon>Bacteria</taxon>
        <taxon>Pseudomonadati</taxon>
        <taxon>Bacteroidota</taxon>
        <taxon>Cytophagia</taxon>
        <taxon>Cytophagales</taxon>
        <taxon>Leadbetterellaceae</taxon>
        <taxon>Arcticibacterium</taxon>
    </lineage>
</organism>
<dbReference type="Pfam" id="PF07786">
    <property type="entry name" value="HGSNAT_cat"/>
    <property type="match status" value="1"/>
</dbReference>
<keyword evidence="1" id="KW-1133">Transmembrane helix</keyword>
<dbReference type="KEGG" id="als:DJ013_13235"/>
<feature type="transmembrane region" description="Helical" evidence="1">
    <location>
        <begin position="304"/>
        <end position="326"/>
    </location>
</feature>
<sequence length="387" mass="45491">MKNSQRIKSIDLLRGLVMVIMALDHVRDYFHYDAFFFQPTDISQTNLALFGTRFITHFCAPVFIFLAGTSAFFVGQRKNKKELSSWLLKRGIWLVFIELTIMKLAWMFKLDFSMIVIMVIWMLGISMIFLAGFIHIPKKIMIALCLLAVFGHNYFDTFQPTNPQLSFIWDILHVYSINNFGTFEIFSAYPLIPWIFVMPLGYYFGELYLPKVTSEIRTKKLFQLGISLTILFFILRFINVYGDSQVWMVHETFGQTLMSFFNVSKYPPSLLYLLITLGPSIIFLAFAEKWNYEKLVIIGRVPMFFYIIHIYAIHFFAVIAAALSGFKASDMIISVWVTEEPQLKGYGFNLWVVYGIWILLIIGLYPLCKWYDNYKRNNRDKWWLTYL</sequence>
<evidence type="ECO:0000259" key="2">
    <source>
        <dbReference type="Pfam" id="PF07786"/>
    </source>
</evidence>
<dbReference type="EMBL" id="CP029480">
    <property type="protein sequence ID" value="AWV99076.1"/>
    <property type="molecule type" value="Genomic_DNA"/>
</dbReference>
<evidence type="ECO:0000313" key="4">
    <source>
        <dbReference type="Proteomes" id="UP000249873"/>
    </source>
</evidence>
<feature type="transmembrane region" description="Helical" evidence="1">
    <location>
        <begin position="346"/>
        <end position="368"/>
    </location>
</feature>
<feature type="transmembrane region" description="Helical" evidence="1">
    <location>
        <begin position="50"/>
        <end position="75"/>
    </location>
</feature>
<feature type="transmembrane region" description="Helical" evidence="1">
    <location>
        <begin position="191"/>
        <end position="209"/>
    </location>
</feature>
<protein>
    <recommendedName>
        <fullName evidence="2">Heparan-alpha-glucosaminide N-acetyltransferase catalytic domain-containing protein</fullName>
    </recommendedName>
</protein>
<dbReference type="RefSeq" id="WP_111372269.1">
    <property type="nucleotide sequence ID" value="NZ_CP029480.1"/>
</dbReference>
<feature type="domain" description="Heparan-alpha-glucosaminide N-acetyltransferase catalytic" evidence="2">
    <location>
        <begin position="6"/>
        <end position="223"/>
    </location>
</feature>
<keyword evidence="1" id="KW-0472">Membrane</keyword>
<reference evidence="3 4" key="1">
    <citation type="submission" date="2018-05" db="EMBL/GenBank/DDBJ databases">
        <title>Complete genome sequence of Arcticibacterium luteifluviistationis SM1504T, a cytophagaceae bacterium isolated from Arctic surface seawater.</title>
        <authorList>
            <person name="Li Y."/>
            <person name="Qin Q.-L."/>
        </authorList>
    </citation>
    <scope>NUCLEOTIDE SEQUENCE [LARGE SCALE GENOMIC DNA]</scope>
    <source>
        <strain evidence="3 4">SM1504</strain>
    </source>
</reference>
<dbReference type="OrthoDB" id="508112at2"/>
<accession>A0A2Z4GCW7</accession>
<feature type="transmembrane region" description="Helical" evidence="1">
    <location>
        <begin position="221"/>
        <end position="238"/>
    </location>
</feature>
<feature type="transmembrane region" description="Helical" evidence="1">
    <location>
        <begin position="112"/>
        <end position="133"/>
    </location>
</feature>
<feature type="transmembrane region" description="Helical" evidence="1">
    <location>
        <begin position="270"/>
        <end position="292"/>
    </location>
</feature>
<keyword evidence="1" id="KW-0812">Transmembrane</keyword>
<gene>
    <name evidence="3" type="ORF">DJ013_13235</name>
</gene>
<dbReference type="AlphaFoldDB" id="A0A2Z4GCW7"/>
<dbReference type="InterPro" id="IPR012429">
    <property type="entry name" value="HGSNAT_cat"/>
</dbReference>